<dbReference type="RefSeq" id="WP_015902838.1">
    <property type="nucleotide sequence ID" value="NC_012115.1"/>
</dbReference>
<keyword evidence="1 5" id="KW-0055">Arginine biosynthesis</keyword>
<accession>B9L824</accession>
<dbReference type="Gene3D" id="3.30.360.10">
    <property type="entry name" value="Dihydrodipicolinate Reductase, domain 2"/>
    <property type="match status" value="1"/>
</dbReference>
<comment type="function">
    <text evidence="5">Catalyzes the NADPH-dependent reduction of N-acetyl-5-glutamyl phosphate to yield N-acetyl-L-glutamate 5-semialdehyde.</text>
</comment>
<keyword evidence="9" id="KW-1185">Reference proteome</keyword>
<dbReference type="SUPFAM" id="SSF55347">
    <property type="entry name" value="Glyceraldehyde-3-phosphate dehydrogenase-like, C-terminal domain"/>
    <property type="match status" value="1"/>
</dbReference>
<comment type="catalytic activity">
    <reaction evidence="5">
        <text>N-acetyl-L-glutamate 5-semialdehyde + phosphate + NADP(+) = N-acetyl-L-glutamyl 5-phosphate + NADPH + H(+)</text>
        <dbReference type="Rhea" id="RHEA:21588"/>
        <dbReference type="ChEBI" id="CHEBI:15378"/>
        <dbReference type="ChEBI" id="CHEBI:29123"/>
        <dbReference type="ChEBI" id="CHEBI:43474"/>
        <dbReference type="ChEBI" id="CHEBI:57783"/>
        <dbReference type="ChEBI" id="CHEBI:57936"/>
        <dbReference type="ChEBI" id="CHEBI:58349"/>
        <dbReference type="EC" id="1.2.1.38"/>
    </reaction>
</comment>
<dbReference type="InterPro" id="IPR036291">
    <property type="entry name" value="NAD(P)-bd_dom_sf"/>
</dbReference>
<keyword evidence="2 5" id="KW-0028">Amino-acid biosynthesis</keyword>
<evidence type="ECO:0000256" key="3">
    <source>
        <dbReference type="ARBA" id="ARBA00022857"/>
    </source>
</evidence>
<evidence type="ECO:0000256" key="1">
    <source>
        <dbReference type="ARBA" id="ARBA00022571"/>
    </source>
</evidence>
<organism evidence="8 9">
    <name type="scientific">Nautilia profundicola (strain ATCC BAA-1463 / DSM 18972 / AmH)</name>
    <dbReference type="NCBI Taxonomy" id="598659"/>
    <lineage>
        <taxon>Bacteria</taxon>
        <taxon>Pseudomonadati</taxon>
        <taxon>Campylobacterota</taxon>
        <taxon>Epsilonproteobacteria</taxon>
        <taxon>Nautiliales</taxon>
        <taxon>Nautiliaceae</taxon>
        <taxon>Nautilia</taxon>
    </lineage>
</organism>
<dbReference type="Gene3D" id="3.40.50.720">
    <property type="entry name" value="NAD(P)-binding Rossmann-like Domain"/>
    <property type="match status" value="1"/>
</dbReference>
<evidence type="ECO:0000313" key="8">
    <source>
        <dbReference type="EMBL" id="ACM93786.1"/>
    </source>
</evidence>
<dbReference type="HOGENOM" id="CLU_006384_0_1_7"/>
<dbReference type="CDD" id="cd23934">
    <property type="entry name" value="AGPR_1_C"/>
    <property type="match status" value="1"/>
</dbReference>
<keyword evidence="5" id="KW-0963">Cytoplasm</keyword>
<evidence type="ECO:0000256" key="6">
    <source>
        <dbReference type="PROSITE-ProRule" id="PRU10010"/>
    </source>
</evidence>
<dbReference type="Pfam" id="PF22698">
    <property type="entry name" value="Semialdhyde_dhC_1"/>
    <property type="match status" value="1"/>
</dbReference>
<dbReference type="UniPathway" id="UPA00068">
    <property type="reaction ID" value="UER00108"/>
</dbReference>
<dbReference type="InterPro" id="IPR000706">
    <property type="entry name" value="AGPR_type-1"/>
</dbReference>
<keyword evidence="3 5" id="KW-0521">NADP</keyword>
<dbReference type="InterPro" id="IPR058924">
    <property type="entry name" value="AGPR_dimerisation_dom"/>
</dbReference>
<dbReference type="GO" id="GO:0006526">
    <property type="term" value="P:L-arginine biosynthetic process"/>
    <property type="evidence" value="ECO:0007669"/>
    <property type="project" value="UniProtKB-UniRule"/>
</dbReference>
<comment type="pathway">
    <text evidence="5">Amino-acid biosynthesis; L-arginine biosynthesis; N(2)-acetyl-L-ornithine from L-glutamate: step 3/4.</text>
</comment>
<evidence type="ECO:0000256" key="2">
    <source>
        <dbReference type="ARBA" id="ARBA00022605"/>
    </source>
</evidence>
<dbReference type="GO" id="GO:0003942">
    <property type="term" value="F:N-acetyl-gamma-glutamyl-phosphate reductase activity"/>
    <property type="evidence" value="ECO:0007669"/>
    <property type="project" value="UniProtKB-UniRule"/>
</dbReference>
<dbReference type="AlphaFoldDB" id="B9L824"/>
<dbReference type="GO" id="GO:0070401">
    <property type="term" value="F:NADP+ binding"/>
    <property type="evidence" value="ECO:0007669"/>
    <property type="project" value="InterPro"/>
</dbReference>
<dbReference type="EC" id="1.2.1.38" evidence="5"/>
<name>B9L824_NAUPA</name>
<dbReference type="OrthoDB" id="9801289at2"/>
<evidence type="ECO:0000256" key="4">
    <source>
        <dbReference type="ARBA" id="ARBA00023002"/>
    </source>
</evidence>
<reference evidence="8 9" key="1">
    <citation type="journal article" date="2009" name="PLoS Genet.">
        <title>Adaptations to submarine hydrothermal environments exemplified by the genome of Nautilia profundicola.</title>
        <authorList>
            <person name="Campbell B.J."/>
            <person name="Smith J.L."/>
            <person name="Hanson T.E."/>
            <person name="Klotz M.G."/>
            <person name="Stein L.Y."/>
            <person name="Lee C.K."/>
            <person name="Wu D."/>
            <person name="Robinson J.M."/>
            <person name="Khouri H.M."/>
            <person name="Eisen J.A."/>
            <person name="Cary S.C."/>
        </authorList>
    </citation>
    <scope>NUCLEOTIDE SEQUENCE [LARGE SCALE GENOMIC DNA]</scope>
    <source>
        <strain evidence="9">ATCC BAA-1463 / DSM 18972 / AmH</strain>
    </source>
</reference>
<dbReference type="InterPro" id="IPR000534">
    <property type="entry name" value="Semialdehyde_DH_NAD-bd"/>
</dbReference>
<sequence length="325" mass="36145">MIKTAIVGASGYTGLELIKILLNHPHFEISALFGSEGGERIEDIYPSLKGVFEAEIQKSDVEKIAKYDLVFLAVPHKTAMALVKELYGKTKIVDFSADYRLNQKNYEDFYCPHIDPANLENSSYGLPEIFREYVKKSNLVANPGCYPTATILGLYPFIDYIENGVFVDAKSGVSGAGKKLSATTHFVKDNENFFAYNPIKHRHSVEIKEKTGLDVTFVPQLLPITRGMQVSIYAKLKKDIEPLEALKNIYANEEFIRIADKPVEIKNVAGTHYCDIFAAKNGNMLFINTVIDNLLRGASSQAVANANLMFGYDEGLALPKIAYVP</sequence>
<dbReference type="STRING" id="598659.NAMH_0359"/>
<protein>
    <recommendedName>
        <fullName evidence="5">N-acetyl-gamma-glutamyl-phosphate reductase</fullName>
        <shortName evidence="5">AGPR</shortName>
        <ecNumber evidence="5">1.2.1.38</ecNumber>
    </recommendedName>
    <alternativeName>
        <fullName evidence="5">N-acetyl-glutamate semialdehyde dehydrogenase</fullName>
        <shortName evidence="5">NAGSA dehydrogenase</shortName>
    </alternativeName>
</protein>
<feature type="active site" evidence="5 6">
    <location>
        <position position="145"/>
    </location>
</feature>
<feature type="domain" description="Semialdehyde dehydrogenase NAD-binding" evidence="7">
    <location>
        <begin position="3"/>
        <end position="137"/>
    </location>
</feature>
<comment type="subcellular location">
    <subcellularLocation>
        <location evidence="5">Cytoplasm</location>
    </subcellularLocation>
</comment>
<dbReference type="KEGG" id="nam:NAMH_0359"/>
<dbReference type="PANTHER" id="PTHR32338:SF10">
    <property type="entry name" value="N-ACETYL-GAMMA-GLUTAMYL-PHOSPHATE REDUCTASE, CHLOROPLASTIC-RELATED"/>
    <property type="match status" value="1"/>
</dbReference>
<evidence type="ECO:0000313" key="9">
    <source>
        <dbReference type="Proteomes" id="UP000000448"/>
    </source>
</evidence>
<dbReference type="PANTHER" id="PTHR32338">
    <property type="entry name" value="N-ACETYL-GAMMA-GLUTAMYL-PHOSPHATE REDUCTASE, CHLOROPLASTIC-RELATED-RELATED"/>
    <property type="match status" value="1"/>
</dbReference>
<dbReference type="EMBL" id="CP001279">
    <property type="protein sequence ID" value="ACM93786.1"/>
    <property type="molecule type" value="Genomic_DNA"/>
</dbReference>
<dbReference type="InterPro" id="IPR023013">
    <property type="entry name" value="AGPR_AS"/>
</dbReference>
<dbReference type="HAMAP" id="MF_00150">
    <property type="entry name" value="ArgC_type1"/>
    <property type="match status" value="1"/>
</dbReference>
<dbReference type="Proteomes" id="UP000000448">
    <property type="component" value="Chromosome"/>
</dbReference>
<evidence type="ECO:0000259" key="7">
    <source>
        <dbReference type="SMART" id="SM00859"/>
    </source>
</evidence>
<gene>
    <name evidence="5 8" type="primary">argC</name>
    <name evidence="8" type="ordered locus">NAMH_0359</name>
</gene>
<dbReference type="PROSITE" id="PS01224">
    <property type="entry name" value="ARGC"/>
    <property type="match status" value="1"/>
</dbReference>
<dbReference type="SUPFAM" id="SSF51735">
    <property type="entry name" value="NAD(P)-binding Rossmann-fold domains"/>
    <property type="match status" value="1"/>
</dbReference>
<keyword evidence="4 5" id="KW-0560">Oxidoreductase</keyword>
<dbReference type="CDD" id="cd17895">
    <property type="entry name" value="AGPR_1_N"/>
    <property type="match status" value="1"/>
</dbReference>
<dbReference type="InterPro" id="IPR050085">
    <property type="entry name" value="AGPR"/>
</dbReference>
<evidence type="ECO:0000256" key="5">
    <source>
        <dbReference type="HAMAP-Rule" id="MF_00150"/>
    </source>
</evidence>
<dbReference type="GO" id="GO:0051287">
    <property type="term" value="F:NAD binding"/>
    <property type="evidence" value="ECO:0007669"/>
    <property type="project" value="InterPro"/>
</dbReference>
<dbReference type="GO" id="GO:0005737">
    <property type="term" value="C:cytoplasm"/>
    <property type="evidence" value="ECO:0007669"/>
    <property type="project" value="UniProtKB-SubCell"/>
</dbReference>
<dbReference type="eggNOG" id="COG0002">
    <property type="taxonomic scope" value="Bacteria"/>
</dbReference>
<dbReference type="SMART" id="SM00859">
    <property type="entry name" value="Semialdhyde_dh"/>
    <property type="match status" value="1"/>
</dbReference>
<dbReference type="NCBIfam" id="TIGR01850">
    <property type="entry name" value="argC"/>
    <property type="match status" value="1"/>
</dbReference>
<proteinExistence type="inferred from homology"/>
<comment type="similarity">
    <text evidence="5">Belongs to the NAGSA dehydrogenase family. Type 1 subfamily.</text>
</comment>
<dbReference type="Pfam" id="PF01118">
    <property type="entry name" value="Semialdhyde_dh"/>
    <property type="match status" value="1"/>
</dbReference>